<dbReference type="InterPro" id="IPR051500">
    <property type="entry name" value="cTAGE_MIA/OTOR"/>
</dbReference>
<dbReference type="GO" id="GO:0035459">
    <property type="term" value="P:vesicle cargo loading"/>
    <property type="evidence" value="ECO:0007669"/>
    <property type="project" value="TreeGrafter"/>
</dbReference>
<reference evidence="4" key="1">
    <citation type="submission" date="2012-07" db="EMBL/GenBank/DDBJ databases">
        <title>Genome of the Chinese tree shrew, a rising model animal genetically related to primates.</title>
        <authorList>
            <person name="Zhang G."/>
            <person name="Fan Y."/>
            <person name="Yao Y."/>
            <person name="Huang Z."/>
        </authorList>
    </citation>
    <scope>NUCLEOTIDE SEQUENCE [LARGE SCALE GENOMIC DNA]</scope>
</reference>
<evidence type="ECO:0000313" key="3">
    <source>
        <dbReference type="EMBL" id="ELW67009.1"/>
    </source>
</evidence>
<dbReference type="AlphaFoldDB" id="L9KX25"/>
<dbReference type="GO" id="GO:0005789">
    <property type="term" value="C:endoplasmic reticulum membrane"/>
    <property type="evidence" value="ECO:0007669"/>
    <property type="project" value="TreeGrafter"/>
</dbReference>
<organism evidence="3 4">
    <name type="scientific">Tupaia chinensis</name>
    <name type="common">Chinese tree shrew</name>
    <name type="synonym">Tupaia belangeri chinensis</name>
    <dbReference type="NCBI Taxonomy" id="246437"/>
    <lineage>
        <taxon>Eukaryota</taxon>
        <taxon>Metazoa</taxon>
        <taxon>Chordata</taxon>
        <taxon>Craniata</taxon>
        <taxon>Vertebrata</taxon>
        <taxon>Euteleostomi</taxon>
        <taxon>Mammalia</taxon>
        <taxon>Eutheria</taxon>
        <taxon>Euarchontoglires</taxon>
        <taxon>Scandentia</taxon>
        <taxon>Tupaiidae</taxon>
        <taxon>Tupaia</taxon>
    </lineage>
</organism>
<evidence type="ECO:0000256" key="1">
    <source>
        <dbReference type="ARBA" id="ARBA00023054"/>
    </source>
</evidence>
<name>L9KX25_TUPCH</name>
<keyword evidence="1 2" id="KW-0175">Coiled coil</keyword>
<evidence type="ECO:0000256" key="2">
    <source>
        <dbReference type="SAM" id="Coils"/>
    </source>
</evidence>
<sequence length="203" mass="23359">MKFDRQLQEGTAIIEELTAQIQRLQTEQRCLHLEKAQLDSDNQNLELRLETLPKLHGVHMTKLMREANDEEERCSELDGDLSKVTADRACTEKVRNFHRKVVADVKRELEATTSSCQEHLRFYKKRVQDSWSAAILVEKKLTELRAENEHTRRLLADVEFGVQPSPSRPVEQKEASCSWISPSIQNTLYRCHQLVAGAPVLTP</sequence>
<feature type="coiled-coil region" evidence="2">
    <location>
        <begin position="7"/>
        <end position="34"/>
    </location>
</feature>
<dbReference type="Proteomes" id="UP000011518">
    <property type="component" value="Unassembled WGS sequence"/>
</dbReference>
<dbReference type="InParanoid" id="L9KX25"/>
<reference evidence="4" key="2">
    <citation type="journal article" date="2013" name="Nat. Commun.">
        <title>Genome of the Chinese tree shrew.</title>
        <authorList>
            <person name="Fan Y."/>
            <person name="Huang Z.Y."/>
            <person name="Cao C.C."/>
            <person name="Chen C.S."/>
            <person name="Chen Y.X."/>
            <person name="Fan D.D."/>
            <person name="He J."/>
            <person name="Hou H.L."/>
            <person name="Hu L."/>
            <person name="Hu X.T."/>
            <person name="Jiang X.T."/>
            <person name="Lai R."/>
            <person name="Lang Y.S."/>
            <person name="Liang B."/>
            <person name="Liao S.G."/>
            <person name="Mu D."/>
            <person name="Ma Y.Y."/>
            <person name="Niu Y.Y."/>
            <person name="Sun X.Q."/>
            <person name="Xia J.Q."/>
            <person name="Xiao J."/>
            <person name="Xiong Z.Q."/>
            <person name="Xu L."/>
            <person name="Yang L."/>
            <person name="Zhang Y."/>
            <person name="Zhao W."/>
            <person name="Zhao X.D."/>
            <person name="Zheng Y.T."/>
            <person name="Zhou J.M."/>
            <person name="Zhu Y.B."/>
            <person name="Zhang G.J."/>
            <person name="Wang J."/>
            <person name="Yao Y.G."/>
        </authorList>
    </citation>
    <scope>NUCLEOTIDE SEQUENCE [LARGE SCALE GENOMIC DNA]</scope>
</reference>
<dbReference type="GO" id="GO:0006888">
    <property type="term" value="P:endoplasmic reticulum to Golgi vesicle-mediated transport"/>
    <property type="evidence" value="ECO:0007669"/>
    <property type="project" value="TreeGrafter"/>
</dbReference>
<dbReference type="PANTHER" id="PTHR23158">
    <property type="entry name" value="MELANOMA INHIBITORY ACTIVITY-RELATED"/>
    <property type="match status" value="1"/>
</dbReference>
<proteinExistence type="predicted"/>
<dbReference type="GO" id="GO:0070971">
    <property type="term" value="C:endoplasmic reticulum exit site"/>
    <property type="evidence" value="ECO:0007669"/>
    <property type="project" value="TreeGrafter"/>
</dbReference>
<gene>
    <name evidence="3" type="ORF">TREES_T100010649</name>
</gene>
<dbReference type="GO" id="GO:0009306">
    <property type="term" value="P:protein secretion"/>
    <property type="evidence" value="ECO:0007669"/>
    <property type="project" value="TreeGrafter"/>
</dbReference>
<accession>L9KX25</accession>
<dbReference type="PANTHER" id="PTHR23158:SF59">
    <property type="match status" value="1"/>
</dbReference>
<protein>
    <submittedName>
        <fullName evidence="3">Protein cTAGE-2</fullName>
    </submittedName>
</protein>
<keyword evidence="4" id="KW-1185">Reference proteome</keyword>
<dbReference type="EMBL" id="KB320632">
    <property type="protein sequence ID" value="ELW67009.1"/>
    <property type="molecule type" value="Genomic_DNA"/>
</dbReference>
<evidence type="ECO:0000313" key="4">
    <source>
        <dbReference type="Proteomes" id="UP000011518"/>
    </source>
</evidence>